<dbReference type="InterPro" id="IPR037104">
    <property type="entry name" value="Annexin_sf"/>
</dbReference>
<evidence type="ECO:0000256" key="4">
    <source>
        <dbReference type="RuleBase" id="RU003540"/>
    </source>
</evidence>
<reference evidence="6" key="1">
    <citation type="submission" date="2025-08" db="UniProtKB">
        <authorList>
            <consortium name="Ensembl"/>
        </authorList>
    </citation>
    <scope>IDENTIFICATION</scope>
</reference>
<proteinExistence type="inferred from homology"/>
<dbReference type="GO" id="GO:0001786">
    <property type="term" value="F:phosphatidylserine binding"/>
    <property type="evidence" value="ECO:0007669"/>
    <property type="project" value="TreeGrafter"/>
</dbReference>
<dbReference type="Gene3D" id="1.10.220.10">
    <property type="entry name" value="Annexin"/>
    <property type="match status" value="2"/>
</dbReference>
<evidence type="ECO:0000256" key="2">
    <source>
        <dbReference type="ARBA" id="ARBA00022737"/>
    </source>
</evidence>
<dbReference type="PANTHER" id="PTHR10502:SF8">
    <property type="entry name" value="ANNEXIN"/>
    <property type="match status" value="1"/>
</dbReference>
<dbReference type="Proteomes" id="UP000694383">
    <property type="component" value="Unplaced"/>
</dbReference>
<feature type="region of interest" description="Disordered" evidence="5">
    <location>
        <begin position="259"/>
        <end position="293"/>
    </location>
</feature>
<evidence type="ECO:0000313" key="6">
    <source>
        <dbReference type="Ensembl" id="ENSOSIP00000035664.1"/>
    </source>
</evidence>
<dbReference type="GeneTree" id="ENSGT00940000166692"/>
<dbReference type="InterPro" id="IPR018502">
    <property type="entry name" value="Annexin_repeat"/>
</dbReference>
<dbReference type="PROSITE" id="PS00223">
    <property type="entry name" value="ANNEXIN_1"/>
    <property type="match status" value="1"/>
</dbReference>
<dbReference type="FunFam" id="1.10.220.10:FF:000005">
    <property type="entry name" value="Annexin"/>
    <property type="match status" value="1"/>
</dbReference>
<comment type="similarity">
    <text evidence="1 4">Belongs to the annexin family.</text>
</comment>
<dbReference type="GO" id="GO:0005634">
    <property type="term" value="C:nucleus"/>
    <property type="evidence" value="ECO:0007669"/>
    <property type="project" value="TreeGrafter"/>
</dbReference>
<organism evidence="6 7">
    <name type="scientific">Oryzias sinensis</name>
    <name type="common">Chinese medaka</name>
    <dbReference type="NCBI Taxonomy" id="183150"/>
    <lineage>
        <taxon>Eukaryota</taxon>
        <taxon>Metazoa</taxon>
        <taxon>Chordata</taxon>
        <taxon>Craniata</taxon>
        <taxon>Vertebrata</taxon>
        <taxon>Euteleostomi</taxon>
        <taxon>Actinopterygii</taxon>
        <taxon>Neopterygii</taxon>
        <taxon>Teleostei</taxon>
        <taxon>Neoteleostei</taxon>
        <taxon>Acanthomorphata</taxon>
        <taxon>Ovalentaria</taxon>
        <taxon>Atherinomorphae</taxon>
        <taxon>Beloniformes</taxon>
        <taxon>Adrianichthyidae</taxon>
        <taxon>Oryziinae</taxon>
        <taxon>Oryzias</taxon>
    </lineage>
</organism>
<dbReference type="SUPFAM" id="SSF47874">
    <property type="entry name" value="Annexin"/>
    <property type="match status" value="1"/>
</dbReference>
<evidence type="ECO:0000256" key="3">
    <source>
        <dbReference type="ARBA" id="ARBA00023216"/>
    </source>
</evidence>
<accession>A0A8C7Z2H9</accession>
<sequence>MKPLHYSSDDMWWGTLGTIRPFSNFRPDQDAMEIQAALDGKDAGTLVNLLTNRNNAQRQVIAVEYKKMTNKDLNACLKKALSGDLENLLLQLLMLPEHFDAQRLQDAMAGLGTDEETLMEILSTRSKEQLQQINNAFQQWFKKDLEKELRGETSGDFAKLVVALLKKGDSPAVVQRDVEALAASLDGKKANAVPWIEILTSRSSAHLENGEYLAHGACCSRSRADGLFLDSADGTGAAARTGAGADVGQRFQRRLSDGFEGFSSMHPEPGGLPGQEAEHHEDITGTRDHGVSQ</sequence>
<dbReference type="FunFam" id="1.10.220.10:FF:000003">
    <property type="entry name" value="Annexin"/>
    <property type="match status" value="1"/>
</dbReference>
<evidence type="ECO:0000256" key="5">
    <source>
        <dbReference type="SAM" id="MobiDB-lite"/>
    </source>
</evidence>
<comment type="domain">
    <text evidence="4">A pair of annexin repeats may form one binding site for calcium and phospholipid.</text>
</comment>
<dbReference type="PANTHER" id="PTHR10502">
    <property type="entry name" value="ANNEXIN"/>
    <property type="match status" value="1"/>
</dbReference>
<keyword evidence="3 4" id="KW-0041">Annexin</keyword>
<dbReference type="GO" id="GO:0005544">
    <property type="term" value="F:calcium-dependent phospholipid binding"/>
    <property type="evidence" value="ECO:0007669"/>
    <property type="project" value="UniProtKB-KW"/>
</dbReference>
<dbReference type="InterPro" id="IPR018252">
    <property type="entry name" value="Annexin_repeat_CS"/>
</dbReference>
<name>A0A8C7Z2H9_9TELE</name>
<dbReference type="PROSITE" id="PS51897">
    <property type="entry name" value="ANNEXIN_2"/>
    <property type="match status" value="2"/>
</dbReference>
<evidence type="ECO:0000313" key="7">
    <source>
        <dbReference type="Proteomes" id="UP000694383"/>
    </source>
</evidence>
<dbReference type="GO" id="GO:0005886">
    <property type="term" value="C:plasma membrane"/>
    <property type="evidence" value="ECO:0007669"/>
    <property type="project" value="TreeGrafter"/>
</dbReference>
<dbReference type="SMART" id="SM00335">
    <property type="entry name" value="ANX"/>
    <property type="match status" value="2"/>
</dbReference>
<keyword evidence="7" id="KW-1185">Reference proteome</keyword>
<dbReference type="GO" id="GO:0012506">
    <property type="term" value="C:vesicle membrane"/>
    <property type="evidence" value="ECO:0007669"/>
    <property type="project" value="TreeGrafter"/>
</dbReference>
<reference evidence="6" key="2">
    <citation type="submission" date="2025-09" db="UniProtKB">
        <authorList>
            <consortium name="Ensembl"/>
        </authorList>
    </citation>
    <scope>IDENTIFICATION</scope>
</reference>
<dbReference type="GO" id="GO:0005737">
    <property type="term" value="C:cytoplasm"/>
    <property type="evidence" value="ECO:0007669"/>
    <property type="project" value="TreeGrafter"/>
</dbReference>
<evidence type="ECO:0000256" key="1">
    <source>
        <dbReference type="ARBA" id="ARBA00007831"/>
    </source>
</evidence>
<keyword evidence="2 4" id="KW-0677">Repeat</keyword>
<dbReference type="GO" id="GO:0005509">
    <property type="term" value="F:calcium ion binding"/>
    <property type="evidence" value="ECO:0007669"/>
    <property type="project" value="InterPro"/>
</dbReference>
<dbReference type="InterPro" id="IPR001464">
    <property type="entry name" value="Annexin"/>
</dbReference>
<feature type="compositionally biased region" description="Basic and acidic residues" evidence="5">
    <location>
        <begin position="276"/>
        <end position="293"/>
    </location>
</feature>
<keyword evidence="4" id="KW-0106">Calcium</keyword>
<dbReference type="PRINTS" id="PR00196">
    <property type="entry name" value="ANNEXIN"/>
</dbReference>
<dbReference type="Pfam" id="PF00191">
    <property type="entry name" value="Annexin"/>
    <property type="match status" value="2"/>
</dbReference>
<dbReference type="AlphaFoldDB" id="A0A8C7Z2H9"/>
<dbReference type="Ensembl" id="ENSOSIT00000037604.1">
    <property type="protein sequence ID" value="ENSOSIP00000035664.1"/>
    <property type="gene ID" value="ENSOSIG00000017793.1"/>
</dbReference>
<keyword evidence="4" id="KW-0111">Calcium/phospholipid-binding</keyword>
<protein>
    <recommendedName>
        <fullName evidence="4">Annexin</fullName>
    </recommendedName>
</protein>